<sequence length="332" mass="37175">MSARPNLLFVLSIDTEEEFDWDGPFPQGDFGVNNAAKLADFQSFCGAEGIRPSYFIDHAMAASPATAQALRGAVDTGACEIAAHLHPWANPPFYGETSEFESHVVNLPIERTEAKLDELLHCLYSSFGVYPNAFRTGRWGINGEILRLLHRKGFRIDSSMYPFYKNPYFNCESTPLAPYWPNFDQPMAHGSQRDLLEFPVTVGYNHANYPIMHGIYKIASAPKLERLRLVGALWQLRLIRKLYLSPEVSTGQEMCPLVDFAIANNLPTLHMFLHSSSLISSGNGLMPAGDPMQEIMENIRTLLEYAQSRAELQFCTISEAATLISHRQQLAA</sequence>
<dbReference type="RefSeq" id="WP_407349674.1">
    <property type="nucleotide sequence ID" value="NZ_CP136864.1"/>
</dbReference>
<dbReference type="Gene3D" id="3.20.20.370">
    <property type="entry name" value="Glycoside hydrolase/deacetylase"/>
    <property type="match status" value="1"/>
</dbReference>
<organism evidence="1 2">
    <name type="scientific">Congregibacter variabilis</name>
    <dbReference type="NCBI Taxonomy" id="3081200"/>
    <lineage>
        <taxon>Bacteria</taxon>
        <taxon>Pseudomonadati</taxon>
        <taxon>Pseudomonadota</taxon>
        <taxon>Gammaproteobacteria</taxon>
        <taxon>Cellvibrionales</taxon>
        <taxon>Halieaceae</taxon>
        <taxon>Congregibacter</taxon>
    </lineage>
</organism>
<evidence type="ECO:0000313" key="2">
    <source>
        <dbReference type="Proteomes" id="UP001626537"/>
    </source>
</evidence>
<accession>A0ABZ0IAD4</accession>
<protein>
    <recommendedName>
        <fullName evidence="3">WalW protein</fullName>
    </recommendedName>
</protein>
<reference evidence="1 2" key="1">
    <citation type="submission" date="2023-10" db="EMBL/GenBank/DDBJ databases">
        <title>Two novel species belonging to the OM43/NOR5 clade.</title>
        <authorList>
            <person name="Park M."/>
        </authorList>
    </citation>
    <scope>NUCLEOTIDE SEQUENCE [LARGE SCALE GENOMIC DNA]</scope>
    <source>
        <strain evidence="1 2">IMCC43200</strain>
    </source>
</reference>
<dbReference type="SUPFAM" id="SSF88713">
    <property type="entry name" value="Glycoside hydrolase/deacetylase"/>
    <property type="match status" value="1"/>
</dbReference>
<dbReference type="InterPro" id="IPR011330">
    <property type="entry name" value="Glyco_hydro/deAcase_b/a-brl"/>
</dbReference>
<dbReference type="EMBL" id="CP136864">
    <property type="protein sequence ID" value="WOJ95041.1"/>
    <property type="molecule type" value="Genomic_DNA"/>
</dbReference>
<gene>
    <name evidence="1" type="ORF">R0135_07685</name>
</gene>
<dbReference type="Proteomes" id="UP001626537">
    <property type="component" value="Chromosome"/>
</dbReference>
<evidence type="ECO:0008006" key="3">
    <source>
        <dbReference type="Google" id="ProtNLM"/>
    </source>
</evidence>
<proteinExistence type="predicted"/>
<name>A0ABZ0IAD4_9GAMM</name>
<evidence type="ECO:0000313" key="1">
    <source>
        <dbReference type="EMBL" id="WOJ95041.1"/>
    </source>
</evidence>
<keyword evidence="2" id="KW-1185">Reference proteome</keyword>